<protein>
    <submittedName>
        <fullName evidence="2">Uncharacterized protein</fullName>
    </submittedName>
</protein>
<feature type="region of interest" description="Disordered" evidence="1">
    <location>
        <begin position="1"/>
        <end position="34"/>
    </location>
</feature>
<feature type="compositionally biased region" description="Low complexity" evidence="1">
    <location>
        <begin position="95"/>
        <end position="111"/>
    </location>
</feature>
<feature type="compositionally biased region" description="Polar residues" evidence="1">
    <location>
        <begin position="1"/>
        <end position="28"/>
    </location>
</feature>
<name>A0ABP1ALK0_9BRYO</name>
<evidence type="ECO:0000256" key="1">
    <source>
        <dbReference type="SAM" id="MobiDB-lite"/>
    </source>
</evidence>
<accession>A0ABP1ALK0</accession>
<organism evidence="2 3">
    <name type="scientific">Sphagnum jensenii</name>
    <dbReference type="NCBI Taxonomy" id="128206"/>
    <lineage>
        <taxon>Eukaryota</taxon>
        <taxon>Viridiplantae</taxon>
        <taxon>Streptophyta</taxon>
        <taxon>Embryophyta</taxon>
        <taxon>Bryophyta</taxon>
        <taxon>Sphagnophytina</taxon>
        <taxon>Sphagnopsida</taxon>
        <taxon>Sphagnales</taxon>
        <taxon>Sphagnaceae</taxon>
        <taxon>Sphagnum</taxon>
    </lineage>
</organism>
<reference evidence="2" key="1">
    <citation type="submission" date="2024-03" db="EMBL/GenBank/DDBJ databases">
        <authorList>
            <consortium name="ELIXIR-Norway"/>
            <consortium name="Elixir Norway"/>
        </authorList>
    </citation>
    <scope>NUCLEOTIDE SEQUENCE</scope>
</reference>
<evidence type="ECO:0000313" key="3">
    <source>
        <dbReference type="Proteomes" id="UP001497522"/>
    </source>
</evidence>
<dbReference type="Proteomes" id="UP001497522">
    <property type="component" value="Chromosome 13"/>
</dbReference>
<dbReference type="EMBL" id="OZ023714">
    <property type="protein sequence ID" value="CAK9863368.1"/>
    <property type="molecule type" value="Genomic_DNA"/>
</dbReference>
<sequence length="111" mass="11223">MFVSTSTKNTATPSTDEAKVTTTEPSPASNNNDLFNCNSNLNSNVGLCLDKWLQQAQPTAAADICHAKPVTAVTGTYSATSTDPAATLVASGGEPATTATTTTAASSPTAR</sequence>
<proteinExistence type="predicted"/>
<feature type="region of interest" description="Disordered" evidence="1">
    <location>
        <begin position="89"/>
        <end position="111"/>
    </location>
</feature>
<evidence type="ECO:0000313" key="2">
    <source>
        <dbReference type="EMBL" id="CAK9863368.1"/>
    </source>
</evidence>
<keyword evidence="3" id="KW-1185">Reference proteome</keyword>
<gene>
    <name evidence="2" type="ORF">CSSPJE1EN2_LOCUS6363</name>
</gene>